<proteinExistence type="predicted"/>
<evidence type="ECO:0000313" key="3">
    <source>
        <dbReference type="Proteomes" id="UP000029914"/>
    </source>
</evidence>
<keyword evidence="1" id="KW-1133">Transmembrane helix</keyword>
<feature type="transmembrane region" description="Helical" evidence="1">
    <location>
        <begin position="65"/>
        <end position="87"/>
    </location>
</feature>
<gene>
    <name evidence="2" type="ORF">CDOO_10015</name>
</gene>
<reference evidence="2 3" key="1">
    <citation type="submission" date="2013-09" db="EMBL/GenBank/DDBJ databases">
        <title>Complete genome sequence of Corynebacterium doosanense CAU 212(T) (=DSM 45436(T)), isolated from activated sludge.</title>
        <authorList>
            <person name="Schaffert L."/>
            <person name="Albersmeier A."/>
            <person name="Kalinowski J."/>
            <person name="Ruckert C."/>
        </authorList>
    </citation>
    <scope>NUCLEOTIDE SEQUENCE [LARGE SCALE GENOMIC DNA]</scope>
    <source>
        <strain evidence="2 3">CAU 212</strain>
    </source>
</reference>
<evidence type="ECO:0000256" key="1">
    <source>
        <dbReference type="SAM" id="Phobius"/>
    </source>
</evidence>
<dbReference type="eggNOG" id="COG4270">
    <property type="taxonomic scope" value="Bacteria"/>
</dbReference>
<dbReference type="EMBL" id="CP006764">
    <property type="protein sequence ID" value="AIT61562.1"/>
    <property type="molecule type" value="Genomic_DNA"/>
</dbReference>
<dbReference type="PANTHER" id="PTHR36974">
    <property type="entry name" value="MEMBRANE PROTEIN-RELATED"/>
    <property type="match status" value="1"/>
</dbReference>
<keyword evidence="1" id="KW-0812">Transmembrane</keyword>
<dbReference type="PANTHER" id="PTHR36974:SF1">
    <property type="entry name" value="DOXX FAMILY MEMBRANE PROTEIN"/>
    <property type="match status" value="1"/>
</dbReference>
<sequence>MTIPHRVLTGIFGVAGALHFLRPDPFDSLVPPQLPGSRRFYTYASGVAELATAALLTNPSTRRQGGLATAVLSLGVWPGNIYMAWLWRRRPWYRQLVSLGRLPLQIPLITSGLRIHRGE</sequence>
<dbReference type="KEGG" id="cdo:CDOO_10015"/>
<dbReference type="AlphaFoldDB" id="A0A097IHE5"/>
<dbReference type="Proteomes" id="UP000029914">
    <property type="component" value="Chromosome"/>
</dbReference>
<accession>A0A097IHE5</accession>
<keyword evidence="1" id="KW-0472">Membrane</keyword>
<keyword evidence="3" id="KW-1185">Reference proteome</keyword>
<dbReference type="STRING" id="558173.CDOO_10015"/>
<dbReference type="HOGENOM" id="CLU_128738_1_0_11"/>
<evidence type="ECO:0000313" key="2">
    <source>
        <dbReference type="EMBL" id="AIT61562.1"/>
    </source>
</evidence>
<organism evidence="2 3">
    <name type="scientific">Corynebacterium doosanense CAU 212 = DSM 45436</name>
    <dbReference type="NCBI Taxonomy" id="558173"/>
    <lineage>
        <taxon>Bacteria</taxon>
        <taxon>Bacillati</taxon>
        <taxon>Actinomycetota</taxon>
        <taxon>Actinomycetes</taxon>
        <taxon>Mycobacteriales</taxon>
        <taxon>Corynebacteriaceae</taxon>
        <taxon>Corynebacterium</taxon>
    </lineage>
</organism>
<dbReference type="RefSeq" id="WP_018020752.1">
    <property type="nucleotide sequence ID" value="NZ_AQUX01000001.1"/>
</dbReference>
<dbReference type="OrthoDB" id="3267646at2"/>
<protein>
    <submittedName>
        <fullName evidence="2">Membrane protein</fullName>
    </submittedName>
</protein>
<name>A0A097IHE5_9CORY</name>